<feature type="compositionally biased region" description="Low complexity" evidence="1">
    <location>
        <begin position="1"/>
        <end position="22"/>
    </location>
</feature>
<evidence type="ECO:0000259" key="2">
    <source>
        <dbReference type="Pfam" id="PF13521"/>
    </source>
</evidence>
<protein>
    <submittedName>
        <fullName evidence="3">AAA domain protein</fullName>
    </submittedName>
</protein>
<accession>A0AA88Z8E4</accession>
<feature type="domain" description="NadR/Ttd14 AAA" evidence="2">
    <location>
        <begin position="38"/>
        <end position="201"/>
    </location>
</feature>
<dbReference type="RefSeq" id="WP_080747810.1">
    <property type="nucleotide sequence ID" value="NZ_KN150855.1"/>
</dbReference>
<dbReference type="CDD" id="cd00267">
    <property type="entry name" value="ABC_ATPase"/>
    <property type="match status" value="1"/>
</dbReference>
<dbReference type="Gene3D" id="3.40.50.300">
    <property type="entry name" value="P-loop containing nucleotide triphosphate hydrolases"/>
    <property type="match status" value="1"/>
</dbReference>
<dbReference type="InterPro" id="IPR038727">
    <property type="entry name" value="NadR/Ttd14_AAA_dom"/>
</dbReference>
<comment type="caution">
    <text evidence="3">The sequence shown here is derived from an EMBL/GenBank/DDBJ whole genome shotgun (WGS) entry which is preliminary data.</text>
</comment>
<organism evidence="3 4">
    <name type="scientific">Burkholderia cepacia</name>
    <name type="common">Pseudomonas cepacia</name>
    <dbReference type="NCBI Taxonomy" id="292"/>
    <lineage>
        <taxon>Bacteria</taxon>
        <taxon>Pseudomonadati</taxon>
        <taxon>Pseudomonadota</taxon>
        <taxon>Betaproteobacteria</taxon>
        <taxon>Burkholderiales</taxon>
        <taxon>Burkholderiaceae</taxon>
        <taxon>Burkholderia</taxon>
        <taxon>Burkholderia cepacia complex</taxon>
    </lineage>
</organism>
<dbReference type="AlphaFoldDB" id="A0AA88Z8E4"/>
<dbReference type="Pfam" id="PF13521">
    <property type="entry name" value="AAA_28"/>
    <property type="match status" value="1"/>
</dbReference>
<reference evidence="3 4" key="1">
    <citation type="submission" date="2014-06" db="EMBL/GenBank/DDBJ databases">
        <authorList>
            <person name="Bishop-Lilly K.A."/>
            <person name="Broomall S.M."/>
            <person name="Chain P.S."/>
            <person name="Chertkov O."/>
            <person name="Coyne S.R."/>
            <person name="Daligault H.E."/>
            <person name="Davenport K.W."/>
            <person name="Erkkila T."/>
            <person name="Frey K.G."/>
            <person name="Gibbons H.S."/>
            <person name="Gu W."/>
            <person name="Jaissle J."/>
            <person name="Johnson S.L."/>
            <person name="Koroleva G.I."/>
            <person name="Ladner J.T."/>
            <person name="Lo C.-C."/>
            <person name="Minogue T.D."/>
            <person name="Munk C."/>
            <person name="Palacios G.F."/>
            <person name="Redden C.L."/>
            <person name="Rosenzweig C.N."/>
            <person name="Scholz M.B."/>
            <person name="Teshima H."/>
            <person name="Xu Y."/>
        </authorList>
    </citation>
    <scope>NUCLEOTIDE SEQUENCE [LARGE SCALE GENOMIC DNA]</scope>
    <source>
        <strain evidence="3 4">DWS 37UF10B-2</strain>
    </source>
</reference>
<evidence type="ECO:0000313" key="3">
    <source>
        <dbReference type="EMBL" id="KGC04304.1"/>
    </source>
</evidence>
<sequence>MREFASGAAAPGATASGNAPSAADRDDEAVDDSTGRFFVVTGGPGSGKSTLLDALERAGFARSQEAGRGVIRDQMAVDGPALPWRDPAAFAELMLSWEMRSYHLARQARGPVFFDRGVPDVIGYLTLTGLAVPAHAEAAARRFRYHRRVFIAPPWPDIYAQDTERRQDFAEAVRTYDAMVDCYTSYGYRLIELPRVSVKARVRFVMDTLDAA</sequence>
<name>A0AA88Z8E4_BURCE</name>
<proteinExistence type="predicted"/>
<feature type="region of interest" description="Disordered" evidence="1">
    <location>
        <begin position="1"/>
        <end position="28"/>
    </location>
</feature>
<dbReference type="InterPro" id="IPR027417">
    <property type="entry name" value="P-loop_NTPase"/>
</dbReference>
<dbReference type="Proteomes" id="UP000029575">
    <property type="component" value="Unassembled WGS sequence"/>
</dbReference>
<dbReference type="SUPFAM" id="SSF52540">
    <property type="entry name" value="P-loop containing nucleoside triphosphate hydrolases"/>
    <property type="match status" value="1"/>
</dbReference>
<evidence type="ECO:0000313" key="4">
    <source>
        <dbReference type="Proteomes" id="UP000029575"/>
    </source>
</evidence>
<dbReference type="EMBL" id="JPGD01000004">
    <property type="protein sequence ID" value="KGC04304.1"/>
    <property type="molecule type" value="Genomic_DNA"/>
</dbReference>
<gene>
    <name evidence="3" type="ORF">DM43_5206</name>
</gene>
<evidence type="ECO:0000256" key="1">
    <source>
        <dbReference type="SAM" id="MobiDB-lite"/>
    </source>
</evidence>